<keyword evidence="2 5" id="KW-0808">Transferase</keyword>
<evidence type="ECO:0000313" key="5">
    <source>
        <dbReference type="EMBL" id="HGW92564.1"/>
    </source>
</evidence>
<dbReference type="GO" id="GO:0008170">
    <property type="term" value="F:N-methyltransferase activity"/>
    <property type="evidence" value="ECO:0007669"/>
    <property type="project" value="InterPro"/>
</dbReference>
<dbReference type="EMBL" id="DTHG01000102">
    <property type="protein sequence ID" value="HGW92564.1"/>
    <property type="molecule type" value="Genomic_DNA"/>
</dbReference>
<proteinExistence type="inferred from homology"/>
<dbReference type="AlphaFoldDB" id="A0A7C4YAX6"/>
<sequence>MNERTKNIKNNTNQLILENLQVVSLTYGTVILNKEKFIEALSEVSTLNGLNSIKNRIFVLKEIITNHKKDQEGILNIDPNGDTISLRKDVLISELNQILESQTIERAKYYVNRLKESIQKVKTSKVNDINLLRWKEYGEVITDSLWILDKRDTSGAHLGWYWGNFIPQIPHQMMLRYTKKGEWVLDTFVGSGTTLIECRRLGRNGIGIELNPEVAQKAKELIEKEQNKDNVISEVVVGDSRVIDIKQILNRYNIDKVQLLIMHPPYHDIIKFSRDERDLSNAKNTEEFLKMFGAFVDNATPYLEKGRYFTLVIGDKYSKGEWIPLGFYCMQEVLKRGYLLKSIIVKNFEETRGKRNQKELWRYRALVGGFYIFKHEYVMLFKKRER</sequence>
<name>A0A7C4YAX6_UNCW3</name>
<dbReference type="GO" id="GO:0009007">
    <property type="term" value="F:site-specific DNA-methyltransferase (adenine-specific) activity"/>
    <property type="evidence" value="ECO:0007669"/>
    <property type="project" value="TreeGrafter"/>
</dbReference>
<protein>
    <recommendedName>
        <fullName evidence="3">Methyltransferase</fullName>
        <ecNumber evidence="3">2.1.1.-</ecNumber>
    </recommendedName>
</protein>
<dbReference type="InterPro" id="IPR001091">
    <property type="entry name" value="RM_Methyltransferase"/>
</dbReference>
<dbReference type="InterPro" id="IPR002941">
    <property type="entry name" value="DNA_methylase_N4/N6"/>
</dbReference>
<dbReference type="PANTHER" id="PTHR13370">
    <property type="entry name" value="RNA METHYLASE-RELATED"/>
    <property type="match status" value="1"/>
</dbReference>
<dbReference type="GO" id="GO:0005737">
    <property type="term" value="C:cytoplasm"/>
    <property type="evidence" value="ECO:0007669"/>
    <property type="project" value="TreeGrafter"/>
</dbReference>
<accession>A0A7C4YAX6</accession>
<feature type="domain" description="DNA methylase N-4/N-6" evidence="4">
    <location>
        <begin position="69"/>
        <end position="220"/>
    </location>
</feature>
<evidence type="ECO:0000259" key="4">
    <source>
        <dbReference type="Pfam" id="PF01555"/>
    </source>
</evidence>
<dbReference type="EC" id="2.1.1.-" evidence="3"/>
<dbReference type="GO" id="GO:0003677">
    <property type="term" value="F:DNA binding"/>
    <property type="evidence" value="ECO:0007669"/>
    <property type="project" value="InterPro"/>
</dbReference>
<reference evidence="5" key="1">
    <citation type="journal article" date="2020" name="mSystems">
        <title>Genome- and Community-Level Interaction Insights into Carbon Utilization and Element Cycling Functions of Hydrothermarchaeota in Hydrothermal Sediment.</title>
        <authorList>
            <person name="Zhou Z."/>
            <person name="Liu Y."/>
            <person name="Xu W."/>
            <person name="Pan J."/>
            <person name="Luo Z.H."/>
            <person name="Li M."/>
        </authorList>
    </citation>
    <scope>NUCLEOTIDE SEQUENCE [LARGE SCALE GENOMIC DNA]</scope>
    <source>
        <strain evidence="5">SpSt-780</strain>
    </source>
</reference>
<gene>
    <name evidence="5" type="ORF">ENV67_08530</name>
</gene>
<dbReference type="GO" id="GO:0032259">
    <property type="term" value="P:methylation"/>
    <property type="evidence" value="ECO:0007669"/>
    <property type="project" value="UniProtKB-KW"/>
</dbReference>
<evidence type="ECO:0000256" key="3">
    <source>
        <dbReference type="RuleBase" id="RU362026"/>
    </source>
</evidence>
<evidence type="ECO:0000256" key="2">
    <source>
        <dbReference type="ARBA" id="ARBA00022679"/>
    </source>
</evidence>
<comment type="caution">
    <text evidence="5">The sequence shown here is derived from an EMBL/GenBank/DDBJ whole genome shotgun (WGS) entry which is preliminary data.</text>
</comment>
<dbReference type="PANTHER" id="PTHR13370:SF3">
    <property type="entry name" value="TRNA (GUANINE(10)-N2)-METHYLTRANSFERASE HOMOLOG"/>
    <property type="match status" value="1"/>
</dbReference>
<dbReference type="Gene3D" id="3.40.50.150">
    <property type="entry name" value="Vaccinia Virus protein VP39"/>
    <property type="match status" value="2"/>
</dbReference>
<dbReference type="InterPro" id="IPR029063">
    <property type="entry name" value="SAM-dependent_MTases_sf"/>
</dbReference>
<comment type="similarity">
    <text evidence="3">Belongs to the N(4)/N(6)-methyltransferase family.</text>
</comment>
<dbReference type="PRINTS" id="PR00508">
    <property type="entry name" value="S21N4MTFRASE"/>
</dbReference>
<keyword evidence="1 5" id="KW-0489">Methyltransferase</keyword>
<evidence type="ECO:0000256" key="1">
    <source>
        <dbReference type="ARBA" id="ARBA00022603"/>
    </source>
</evidence>
<organism evidence="5">
    <name type="scientific">candidate division WOR-3 bacterium</name>
    <dbReference type="NCBI Taxonomy" id="2052148"/>
    <lineage>
        <taxon>Bacteria</taxon>
        <taxon>Bacteria division WOR-3</taxon>
    </lineage>
</organism>
<dbReference type="Pfam" id="PF01555">
    <property type="entry name" value="N6_N4_Mtase"/>
    <property type="match status" value="1"/>
</dbReference>
<dbReference type="SUPFAM" id="SSF53335">
    <property type="entry name" value="S-adenosyl-L-methionine-dependent methyltransferases"/>
    <property type="match status" value="2"/>
</dbReference>